<feature type="signal peptide" evidence="2">
    <location>
        <begin position="1"/>
        <end position="18"/>
    </location>
</feature>
<feature type="region of interest" description="Disordered" evidence="1">
    <location>
        <begin position="24"/>
        <end position="52"/>
    </location>
</feature>
<gene>
    <name evidence="4" type="ORF">Pla52o_52790</name>
</gene>
<dbReference type="EMBL" id="SJPT01000013">
    <property type="protein sequence ID" value="TWU17273.1"/>
    <property type="molecule type" value="Genomic_DNA"/>
</dbReference>
<dbReference type="Proteomes" id="UP000316304">
    <property type="component" value="Unassembled WGS sequence"/>
</dbReference>
<name>A0A5C6BYB8_9BACT</name>
<dbReference type="AlphaFoldDB" id="A0A5C6BYB8"/>
<reference evidence="4 5" key="1">
    <citation type="submission" date="2019-02" db="EMBL/GenBank/DDBJ databases">
        <title>Deep-cultivation of Planctomycetes and their phenomic and genomic characterization uncovers novel biology.</title>
        <authorList>
            <person name="Wiegand S."/>
            <person name="Jogler M."/>
            <person name="Boedeker C."/>
            <person name="Pinto D."/>
            <person name="Vollmers J."/>
            <person name="Rivas-Marin E."/>
            <person name="Kohn T."/>
            <person name="Peeters S.H."/>
            <person name="Heuer A."/>
            <person name="Rast P."/>
            <person name="Oberbeckmann S."/>
            <person name="Bunk B."/>
            <person name="Jeske O."/>
            <person name="Meyerdierks A."/>
            <person name="Storesund J.E."/>
            <person name="Kallscheuer N."/>
            <person name="Luecker S."/>
            <person name="Lage O.M."/>
            <person name="Pohl T."/>
            <person name="Merkel B.J."/>
            <person name="Hornburger P."/>
            <person name="Mueller R.-W."/>
            <person name="Bruemmer F."/>
            <person name="Labrenz M."/>
            <person name="Spormann A.M."/>
            <person name="Op Den Camp H."/>
            <person name="Overmann J."/>
            <person name="Amann R."/>
            <person name="Jetten M.S.M."/>
            <person name="Mascher T."/>
            <person name="Medema M.H."/>
            <person name="Devos D.P."/>
            <person name="Kaster A.-K."/>
            <person name="Ovreas L."/>
            <person name="Rohde M."/>
            <person name="Galperin M.Y."/>
            <person name="Jogler C."/>
        </authorList>
    </citation>
    <scope>NUCLEOTIDE SEQUENCE [LARGE SCALE GENOMIC DNA]</scope>
    <source>
        <strain evidence="4 5">Pla52o</strain>
    </source>
</reference>
<dbReference type="OrthoDB" id="268788at2"/>
<protein>
    <recommendedName>
        <fullName evidence="3">Tll0287-like domain-containing protein</fullName>
    </recommendedName>
</protein>
<feature type="domain" description="Tll0287-like" evidence="3">
    <location>
        <begin position="62"/>
        <end position="171"/>
    </location>
</feature>
<feature type="compositionally biased region" description="Basic and acidic residues" evidence="1">
    <location>
        <begin position="25"/>
        <end position="40"/>
    </location>
</feature>
<comment type="caution">
    <text evidence="4">The sequence shown here is derived from an EMBL/GenBank/DDBJ whole genome shotgun (WGS) entry which is preliminary data.</text>
</comment>
<proteinExistence type="predicted"/>
<accession>A0A5C6BYB8</accession>
<dbReference type="InterPro" id="IPR021796">
    <property type="entry name" value="Tll0287-like_dom"/>
</dbReference>
<organism evidence="4 5">
    <name type="scientific">Novipirellula galeiformis</name>
    <dbReference type="NCBI Taxonomy" id="2528004"/>
    <lineage>
        <taxon>Bacteria</taxon>
        <taxon>Pseudomonadati</taxon>
        <taxon>Planctomycetota</taxon>
        <taxon>Planctomycetia</taxon>
        <taxon>Pirellulales</taxon>
        <taxon>Pirellulaceae</taxon>
        <taxon>Novipirellula</taxon>
    </lineage>
</organism>
<keyword evidence="2" id="KW-0732">Signal</keyword>
<evidence type="ECO:0000313" key="5">
    <source>
        <dbReference type="Proteomes" id="UP000316304"/>
    </source>
</evidence>
<evidence type="ECO:0000313" key="4">
    <source>
        <dbReference type="EMBL" id="TWU17273.1"/>
    </source>
</evidence>
<keyword evidence="5" id="KW-1185">Reference proteome</keyword>
<sequence precursor="true">MRITRLIGLLMICAAAYAAVAPGGRSDDVAQSKPSERPADNESPATETQHIETKELSVELARDRATVMQDVYKSTLAMLHDRYFHRDKSLLPARAMQDIFSDIEDQSGVEARWISASLKPMSVDHAPKSEFEKRAAKEIATGSTHVELVEDGYYRRALAIPLTGGCLSCHEGIFQNSGRKRFAGLVVSIPLRSEP</sequence>
<feature type="chain" id="PRO_5022905106" description="Tll0287-like domain-containing protein" evidence="2">
    <location>
        <begin position="19"/>
        <end position="195"/>
    </location>
</feature>
<dbReference type="RefSeq" id="WP_146597208.1">
    <property type="nucleotide sequence ID" value="NZ_SJPT01000013.1"/>
</dbReference>
<dbReference type="Pfam" id="PF11845">
    <property type="entry name" value="Tll0287-like"/>
    <property type="match status" value="1"/>
</dbReference>
<evidence type="ECO:0000256" key="1">
    <source>
        <dbReference type="SAM" id="MobiDB-lite"/>
    </source>
</evidence>
<evidence type="ECO:0000256" key="2">
    <source>
        <dbReference type="SAM" id="SignalP"/>
    </source>
</evidence>
<evidence type="ECO:0000259" key="3">
    <source>
        <dbReference type="Pfam" id="PF11845"/>
    </source>
</evidence>